<evidence type="ECO:0000313" key="2">
    <source>
        <dbReference type="Proteomes" id="UP001558613"/>
    </source>
</evidence>
<dbReference type="EMBL" id="JAYMGO010000024">
    <property type="protein sequence ID" value="KAL1248177.1"/>
    <property type="molecule type" value="Genomic_DNA"/>
</dbReference>
<organism evidence="1 2">
    <name type="scientific">Cirrhinus molitorella</name>
    <name type="common">mud carp</name>
    <dbReference type="NCBI Taxonomy" id="172907"/>
    <lineage>
        <taxon>Eukaryota</taxon>
        <taxon>Metazoa</taxon>
        <taxon>Chordata</taxon>
        <taxon>Craniata</taxon>
        <taxon>Vertebrata</taxon>
        <taxon>Euteleostomi</taxon>
        <taxon>Actinopterygii</taxon>
        <taxon>Neopterygii</taxon>
        <taxon>Teleostei</taxon>
        <taxon>Ostariophysi</taxon>
        <taxon>Cypriniformes</taxon>
        <taxon>Cyprinidae</taxon>
        <taxon>Labeoninae</taxon>
        <taxon>Labeonini</taxon>
        <taxon>Cirrhinus</taxon>
    </lineage>
</organism>
<name>A0ABR3L5N5_9TELE</name>
<proteinExistence type="predicted"/>
<comment type="caution">
    <text evidence="1">The sequence shown here is derived from an EMBL/GenBank/DDBJ whole genome shotgun (WGS) entry which is preliminary data.</text>
</comment>
<accession>A0ABR3L5N5</accession>
<protein>
    <submittedName>
        <fullName evidence="1">Uncharacterized protein</fullName>
    </submittedName>
</protein>
<keyword evidence="2" id="KW-1185">Reference proteome</keyword>
<gene>
    <name evidence="1" type="ORF">QQF64_021495</name>
</gene>
<sequence length="85" mass="9892">MQLSDYSRNHSLTLCVASPALVFVGFPLRRQEHKLCEEPDNQYRSSLIRQTVQSSITPMNGSFWMPLWHKLYRSLFQLDGVHQGL</sequence>
<evidence type="ECO:0000313" key="1">
    <source>
        <dbReference type="EMBL" id="KAL1248177.1"/>
    </source>
</evidence>
<dbReference type="Proteomes" id="UP001558613">
    <property type="component" value="Unassembled WGS sequence"/>
</dbReference>
<reference evidence="1 2" key="1">
    <citation type="submission" date="2023-09" db="EMBL/GenBank/DDBJ databases">
        <authorList>
            <person name="Wang M."/>
        </authorList>
    </citation>
    <scope>NUCLEOTIDE SEQUENCE [LARGE SCALE GENOMIC DNA]</scope>
    <source>
        <strain evidence="1">GT-2023</strain>
        <tissue evidence="1">Liver</tissue>
    </source>
</reference>